<dbReference type="RefSeq" id="WP_344798057.1">
    <property type="nucleotide sequence ID" value="NZ_BAABBN010000007.1"/>
</dbReference>
<accession>A0ABP7MIB4</accession>
<sequence length="417" mass="47238">MDEKVLRIAVVSDLHFVEESKSSGHMSWLAFNESKKFHSGLWAALLKKISSDNLEADILLCPGDITTHANKSGLEVAWEKLQELSDCLKCELLAVATGNHDVESRGIDQLDNPIRELDSYTDLIENLKILSPPYPLKINSESCTKTTHERRVFYFGSDYLLYDENDDYRLVIFNSCARHNQLKKEYERGRIANSTLNWLEEHLKSIHDKKNLKPSIFLCHHHPIPHSIKGLSQYDTMYGGESLINMLSKYGNWIIIHGHKHHATLKYTYGGSKRIPVFAAGTLSAHKDSLGEEFNNQIYIIELNIEKCRGPLKGKVNAWSWKGNHWAISKSQLDGIYTGVGFGFTGTLEKIAQDIQNIVPPVGSIDWDKVVSKIPDLSYLMPMDFEHLKEELEVLNIDMDINSDSELVSLSRIGGLS</sequence>
<dbReference type="InterPro" id="IPR050884">
    <property type="entry name" value="CNP_phosphodiesterase-III"/>
</dbReference>
<evidence type="ECO:0000256" key="3">
    <source>
        <dbReference type="ARBA" id="ARBA00023004"/>
    </source>
</evidence>
<dbReference type="Gene3D" id="3.60.21.10">
    <property type="match status" value="1"/>
</dbReference>
<evidence type="ECO:0000256" key="1">
    <source>
        <dbReference type="ARBA" id="ARBA00022723"/>
    </source>
</evidence>
<evidence type="ECO:0000256" key="4">
    <source>
        <dbReference type="ARBA" id="ARBA00025742"/>
    </source>
</evidence>
<feature type="domain" description="Calcineurin-like phosphoesterase" evidence="5">
    <location>
        <begin position="6"/>
        <end position="262"/>
    </location>
</feature>
<dbReference type="InterPro" id="IPR057846">
    <property type="entry name" value="wHTH-Calcineurin_assc"/>
</dbReference>
<evidence type="ECO:0000256" key="2">
    <source>
        <dbReference type="ARBA" id="ARBA00022801"/>
    </source>
</evidence>
<evidence type="ECO:0008006" key="9">
    <source>
        <dbReference type="Google" id="ProtNLM"/>
    </source>
</evidence>
<evidence type="ECO:0000313" key="8">
    <source>
        <dbReference type="Proteomes" id="UP001501565"/>
    </source>
</evidence>
<keyword evidence="1" id="KW-0479">Metal-binding</keyword>
<keyword evidence="3" id="KW-0408">Iron</keyword>
<keyword evidence="2" id="KW-0378">Hydrolase</keyword>
<evidence type="ECO:0000259" key="5">
    <source>
        <dbReference type="Pfam" id="PF00149"/>
    </source>
</evidence>
<feature type="domain" description="Calcineurin" evidence="6">
    <location>
        <begin position="340"/>
        <end position="393"/>
    </location>
</feature>
<comment type="caution">
    <text evidence="7">The sequence shown here is derived from an EMBL/GenBank/DDBJ whole genome shotgun (WGS) entry which is preliminary data.</text>
</comment>
<proteinExistence type="inferred from homology"/>
<dbReference type="InterPro" id="IPR029052">
    <property type="entry name" value="Metallo-depent_PP-like"/>
</dbReference>
<comment type="similarity">
    <text evidence="4">Belongs to the cyclic nucleotide phosphodiesterase class-III family.</text>
</comment>
<dbReference type="Pfam" id="PF00149">
    <property type="entry name" value="Metallophos"/>
    <property type="match status" value="1"/>
</dbReference>
<organism evidence="7 8">
    <name type="scientific">Litoribacillus peritrichatus</name>
    <dbReference type="NCBI Taxonomy" id="718191"/>
    <lineage>
        <taxon>Bacteria</taxon>
        <taxon>Pseudomonadati</taxon>
        <taxon>Pseudomonadota</taxon>
        <taxon>Gammaproteobacteria</taxon>
        <taxon>Oceanospirillales</taxon>
        <taxon>Oceanospirillaceae</taxon>
        <taxon>Litoribacillus</taxon>
    </lineage>
</organism>
<evidence type="ECO:0000259" key="6">
    <source>
        <dbReference type="Pfam" id="PF24408"/>
    </source>
</evidence>
<dbReference type="SUPFAM" id="SSF56300">
    <property type="entry name" value="Metallo-dependent phosphatases"/>
    <property type="match status" value="1"/>
</dbReference>
<dbReference type="Proteomes" id="UP001501565">
    <property type="component" value="Unassembled WGS sequence"/>
</dbReference>
<protein>
    <recommendedName>
        <fullName evidence="9">Calcineurin-like phosphoesterase domain-containing protein</fullName>
    </recommendedName>
</protein>
<keyword evidence="8" id="KW-1185">Reference proteome</keyword>
<gene>
    <name evidence="7" type="ORF">GCM10022277_19650</name>
</gene>
<reference evidence="8" key="1">
    <citation type="journal article" date="2019" name="Int. J. Syst. Evol. Microbiol.">
        <title>The Global Catalogue of Microorganisms (GCM) 10K type strain sequencing project: providing services to taxonomists for standard genome sequencing and annotation.</title>
        <authorList>
            <consortium name="The Broad Institute Genomics Platform"/>
            <consortium name="The Broad Institute Genome Sequencing Center for Infectious Disease"/>
            <person name="Wu L."/>
            <person name="Ma J."/>
        </authorList>
    </citation>
    <scope>NUCLEOTIDE SEQUENCE [LARGE SCALE GENOMIC DNA]</scope>
    <source>
        <strain evidence="8">JCM 17551</strain>
    </source>
</reference>
<dbReference type="PANTHER" id="PTHR42988:SF2">
    <property type="entry name" value="CYCLIC NUCLEOTIDE PHOSPHODIESTERASE CBUA0032-RELATED"/>
    <property type="match status" value="1"/>
</dbReference>
<dbReference type="Pfam" id="PF24408">
    <property type="entry name" value="wHTH-Calcineurin_assc"/>
    <property type="match status" value="1"/>
</dbReference>
<name>A0ABP7MIB4_9GAMM</name>
<dbReference type="InterPro" id="IPR004843">
    <property type="entry name" value="Calcineurin-like_PHP"/>
</dbReference>
<dbReference type="PANTHER" id="PTHR42988">
    <property type="entry name" value="PHOSPHOHYDROLASE"/>
    <property type="match status" value="1"/>
</dbReference>
<evidence type="ECO:0000313" key="7">
    <source>
        <dbReference type="EMBL" id="GAA3923915.1"/>
    </source>
</evidence>
<dbReference type="EMBL" id="BAABBN010000007">
    <property type="protein sequence ID" value="GAA3923915.1"/>
    <property type="molecule type" value="Genomic_DNA"/>
</dbReference>